<reference evidence="2" key="1">
    <citation type="journal article" date="2020" name="Nat. Commun.">
        <title>Large-scale genome sequencing of mycorrhizal fungi provides insights into the early evolution of symbiotic traits.</title>
        <authorList>
            <person name="Miyauchi S."/>
            <person name="Kiss E."/>
            <person name="Kuo A."/>
            <person name="Drula E."/>
            <person name="Kohler A."/>
            <person name="Sanchez-Garcia M."/>
            <person name="Morin E."/>
            <person name="Andreopoulos B."/>
            <person name="Barry K.W."/>
            <person name="Bonito G."/>
            <person name="Buee M."/>
            <person name="Carver A."/>
            <person name="Chen C."/>
            <person name="Cichocki N."/>
            <person name="Clum A."/>
            <person name="Culley D."/>
            <person name="Crous P.W."/>
            <person name="Fauchery L."/>
            <person name="Girlanda M."/>
            <person name="Hayes R.D."/>
            <person name="Keri Z."/>
            <person name="LaButti K."/>
            <person name="Lipzen A."/>
            <person name="Lombard V."/>
            <person name="Magnuson J."/>
            <person name="Maillard F."/>
            <person name="Murat C."/>
            <person name="Nolan M."/>
            <person name="Ohm R.A."/>
            <person name="Pangilinan J."/>
            <person name="Pereira M.F."/>
            <person name="Perotto S."/>
            <person name="Peter M."/>
            <person name="Pfister S."/>
            <person name="Riley R."/>
            <person name="Sitrit Y."/>
            <person name="Stielow J.B."/>
            <person name="Szollosi G."/>
            <person name="Zifcakova L."/>
            <person name="Stursova M."/>
            <person name="Spatafora J.W."/>
            <person name="Tedersoo L."/>
            <person name="Vaario L.M."/>
            <person name="Yamada A."/>
            <person name="Yan M."/>
            <person name="Wang P."/>
            <person name="Xu J."/>
            <person name="Bruns T."/>
            <person name="Baldrian P."/>
            <person name="Vilgalys R."/>
            <person name="Dunand C."/>
            <person name="Henrissat B."/>
            <person name="Grigoriev I.V."/>
            <person name="Hibbett D."/>
            <person name="Nagy L.G."/>
            <person name="Martin F.M."/>
        </authorList>
    </citation>
    <scope>NUCLEOTIDE SEQUENCE</scope>
    <source>
        <strain evidence="2">UP504</strain>
    </source>
</reference>
<name>A0A9P6DUR3_9AGAM</name>
<keyword evidence="3" id="KW-1185">Reference proteome</keyword>
<feature type="compositionally biased region" description="Polar residues" evidence="1">
    <location>
        <begin position="113"/>
        <end position="139"/>
    </location>
</feature>
<protein>
    <submittedName>
        <fullName evidence="2">Uncharacterized protein</fullName>
    </submittedName>
</protein>
<evidence type="ECO:0000313" key="3">
    <source>
        <dbReference type="Proteomes" id="UP000886523"/>
    </source>
</evidence>
<sequence length="300" mass="32038">MTALLSEKTLLKQEESNFCWGLLRKISSRRGRSASINSVRPVLNVDTVLDDDHSQTLPTPPPPPYRNSPPSPSLPTLVSDAHDALNASAAARETDPRSRRPRRLSKPRPGVDTRNSVASFFTSSPARSTKARNSTNLDSSGRLRPPVSGTKPTSPHARPPSSANAHDYHYKRTRRESANSTSRTREAILCLQAVLDACEAGAVKDLRHVIEQVVLARNILVGEESPTTVDLTKFGVHPDRGSGGNTRPGDAVDGVPSVAATAGSVTALIATLPPPNSRASMSMPALVLTPPPPLRVSVNV</sequence>
<gene>
    <name evidence="2" type="ORF">BS47DRAFT_1394614</name>
</gene>
<evidence type="ECO:0000256" key="1">
    <source>
        <dbReference type="SAM" id="MobiDB-lite"/>
    </source>
</evidence>
<feature type="compositionally biased region" description="Pro residues" evidence="1">
    <location>
        <begin position="58"/>
        <end position="73"/>
    </location>
</feature>
<dbReference type="Proteomes" id="UP000886523">
    <property type="component" value="Unassembled WGS sequence"/>
</dbReference>
<feature type="compositionally biased region" description="Low complexity" evidence="1">
    <location>
        <begin position="74"/>
        <end position="91"/>
    </location>
</feature>
<evidence type="ECO:0000313" key="2">
    <source>
        <dbReference type="EMBL" id="KAF9511914.1"/>
    </source>
</evidence>
<organism evidence="2 3">
    <name type="scientific">Hydnum rufescens UP504</name>
    <dbReference type="NCBI Taxonomy" id="1448309"/>
    <lineage>
        <taxon>Eukaryota</taxon>
        <taxon>Fungi</taxon>
        <taxon>Dikarya</taxon>
        <taxon>Basidiomycota</taxon>
        <taxon>Agaricomycotina</taxon>
        <taxon>Agaricomycetes</taxon>
        <taxon>Cantharellales</taxon>
        <taxon>Hydnaceae</taxon>
        <taxon>Hydnum</taxon>
    </lineage>
</organism>
<feature type="region of interest" description="Disordered" evidence="1">
    <location>
        <begin position="51"/>
        <end position="183"/>
    </location>
</feature>
<dbReference type="OrthoDB" id="10656403at2759"/>
<dbReference type="AlphaFoldDB" id="A0A9P6DUR3"/>
<dbReference type="EMBL" id="MU128993">
    <property type="protein sequence ID" value="KAF9511914.1"/>
    <property type="molecule type" value="Genomic_DNA"/>
</dbReference>
<feature type="region of interest" description="Disordered" evidence="1">
    <location>
        <begin position="231"/>
        <end position="250"/>
    </location>
</feature>
<comment type="caution">
    <text evidence="2">The sequence shown here is derived from an EMBL/GenBank/DDBJ whole genome shotgun (WGS) entry which is preliminary data.</text>
</comment>
<accession>A0A9P6DUR3</accession>
<proteinExistence type="predicted"/>